<dbReference type="EMBL" id="JACHMO010000001">
    <property type="protein sequence ID" value="MBB5805604.1"/>
    <property type="molecule type" value="Genomic_DNA"/>
</dbReference>
<accession>A0A7W9M328</accession>
<dbReference type="Proteomes" id="UP000552097">
    <property type="component" value="Unassembled WGS sequence"/>
</dbReference>
<gene>
    <name evidence="2" type="ORF">F4560_005372</name>
</gene>
<evidence type="ECO:0000313" key="3">
    <source>
        <dbReference type="Proteomes" id="UP000552097"/>
    </source>
</evidence>
<proteinExistence type="predicted"/>
<sequence length="217" mass="23118">MRVNGPNEWADHREWLATRIAPVELAGFAELDRGRLTRSLAAISAALSDGHGAHIAAGVVRGELDHGGSPRADDLLRTHLAIALAARTTEIRDITPDGALAVTNRRQAAECRALATEILALSPDPQLIAFATDLHHRLDRAQRWRWVEPDVWTAAIVGLAVLVLPFVGSVVGSAAVTAGGVLVGGGLVFGFVMAHRKRQWAVDERSAAGTAFRRPGS</sequence>
<keyword evidence="3" id="KW-1185">Reference proteome</keyword>
<feature type="transmembrane region" description="Helical" evidence="1">
    <location>
        <begin position="151"/>
        <end position="168"/>
    </location>
</feature>
<evidence type="ECO:0000313" key="2">
    <source>
        <dbReference type="EMBL" id="MBB5805604.1"/>
    </source>
</evidence>
<dbReference type="RefSeq" id="WP_184924243.1">
    <property type="nucleotide sequence ID" value="NZ_JACHMO010000001.1"/>
</dbReference>
<organism evidence="2 3">
    <name type="scientific">Saccharothrix ecbatanensis</name>
    <dbReference type="NCBI Taxonomy" id="1105145"/>
    <lineage>
        <taxon>Bacteria</taxon>
        <taxon>Bacillati</taxon>
        <taxon>Actinomycetota</taxon>
        <taxon>Actinomycetes</taxon>
        <taxon>Pseudonocardiales</taxon>
        <taxon>Pseudonocardiaceae</taxon>
        <taxon>Saccharothrix</taxon>
    </lineage>
</organism>
<keyword evidence="1" id="KW-1133">Transmembrane helix</keyword>
<evidence type="ECO:0000256" key="1">
    <source>
        <dbReference type="SAM" id="Phobius"/>
    </source>
</evidence>
<feature type="transmembrane region" description="Helical" evidence="1">
    <location>
        <begin position="174"/>
        <end position="194"/>
    </location>
</feature>
<comment type="caution">
    <text evidence="2">The sequence shown here is derived from an EMBL/GenBank/DDBJ whole genome shotgun (WGS) entry which is preliminary data.</text>
</comment>
<reference evidence="2 3" key="1">
    <citation type="submission" date="2020-08" db="EMBL/GenBank/DDBJ databases">
        <title>Sequencing the genomes of 1000 actinobacteria strains.</title>
        <authorList>
            <person name="Klenk H.-P."/>
        </authorList>
    </citation>
    <scope>NUCLEOTIDE SEQUENCE [LARGE SCALE GENOMIC DNA]</scope>
    <source>
        <strain evidence="2 3">DSM 45486</strain>
    </source>
</reference>
<keyword evidence="1" id="KW-0812">Transmembrane</keyword>
<dbReference type="AlphaFoldDB" id="A0A7W9M328"/>
<protein>
    <submittedName>
        <fullName evidence="2">Uncharacterized protein</fullName>
    </submittedName>
</protein>
<keyword evidence="1" id="KW-0472">Membrane</keyword>
<name>A0A7W9M328_9PSEU</name>